<proteinExistence type="predicted"/>
<keyword evidence="2" id="KW-1185">Reference proteome</keyword>
<accession>A0ABU0NG99</accession>
<reference evidence="1" key="1">
    <citation type="submission" date="2023-07" db="EMBL/GenBank/DDBJ databases">
        <title>Genomic Encyclopedia of Type Strains, Phase IV (KMG-IV): sequencing the most valuable type-strain genomes for metagenomic binning, comparative biology and taxonomic classification.</title>
        <authorList>
            <person name="Goeker M."/>
        </authorList>
    </citation>
    <scope>NUCLEOTIDE SEQUENCE [LARGE SCALE GENOMIC DNA]</scope>
    <source>
        <strain evidence="1">DSM 22019</strain>
    </source>
</reference>
<dbReference type="Proteomes" id="UP001236620">
    <property type="component" value="Unassembled WGS sequence"/>
</dbReference>
<evidence type="ECO:0000313" key="2">
    <source>
        <dbReference type="Proteomes" id="UP001236620"/>
    </source>
</evidence>
<dbReference type="EMBL" id="JAUSWP010000011">
    <property type="protein sequence ID" value="MDQ0568137.1"/>
    <property type="molecule type" value="Genomic_DNA"/>
</dbReference>
<gene>
    <name evidence="1" type="ORF">J2Z63_000787</name>
</gene>
<dbReference type="RefSeq" id="WP_307445643.1">
    <property type="nucleotide sequence ID" value="NZ_JAUSWP010000011.1"/>
</dbReference>
<protein>
    <submittedName>
        <fullName evidence="1">Uncharacterized protein</fullName>
    </submittedName>
</protein>
<organism evidence="1 2">
    <name type="scientific">Mycoplasma yeatsii</name>
    <dbReference type="NCBI Taxonomy" id="51365"/>
    <lineage>
        <taxon>Bacteria</taxon>
        <taxon>Bacillati</taxon>
        <taxon>Mycoplasmatota</taxon>
        <taxon>Mollicutes</taxon>
        <taxon>Mycoplasmataceae</taxon>
        <taxon>Mycoplasma</taxon>
    </lineage>
</organism>
<sequence>MFYYDQNSVLIEIRKKDNLYIIGDQQFDQIPMYVLNSMYTSANWNRALKYFSKEVGDIIGYYMLKLDIYLDFENKDLILLTKQMFFRKIINQNRFKDEFFQKVLDHKHRHRLITDKHKIIDDKFIDKYSPNNYSDILRISSINRFIVNENIDLDKYRFKDLIVISDKFNFKITNKNQRIYYINKNDLSNYNEFENATFIDLINYKVYLNAVLNWKNKIVLEIEYDDLNNIDLVKTEIINIFKNNFDTNLNWHLYNLTFDNKYLVEGILKVFENNDFIKSIEILDNSFKELKLNYFAIIFKDDNLINLIRNYIKTDEDLNKFNEIFTRYNY</sequence>
<evidence type="ECO:0000313" key="1">
    <source>
        <dbReference type="EMBL" id="MDQ0568137.1"/>
    </source>
</evidence>
<name>A0ABU0NG99_9MOLU</name>
<comment type="caution">
    <text evidence="1">The sequence shown here is derived from an EMBL/GenBank/DDBJ whole genome shotgun (WGS) entry which is preliminary data.</text>
</comment>